<proteinExistence type="inferred from homology"/>
<keyword evidence="4 7" id="KW-0813">Transport</keyword>
<feature type="domain" description="PhoU" evidence="8">
    <location>
        <begin position="119"/>
        <end position="203"/>
    </location>
</feature>
<evidence type="ECO:0000313" key="10">
    <source>
        <dbReference type="Proteomes" id="UP000649345"/>
    </source>
</evidence>
<dbReference type="GO" id="GO:0045936">
    <property type="term" value="P:negative regulation of phosphate metabolic process"/>
    <property type="evidence" value="ECO:0007669"/>
    <property type="project" value="InterPro"/>
</dbReference>
<keyword evidence="6 7" id="KW-0592">Phosphate transport</keyword>
<dbReference type="GO" id="GO:0030643">
    <property type="term" value="P:intracellular phosphate ion homeostasis"/>
    <property type="evidence" value="ECO:0007669"/>
    <property type="project" value="InterPro"/>
</dbReference>
<dbReference type="InterPro" id="IPR028366">
    <property type="entry name" value="PhoU"/>
</dbReference>
<dbReference type="Proteomes" id="UP000649345">
    <property type="component" value="Unassembled WGS sequence"/>
</dbReference>
<comment type="caution">
    <text evidence="9">The sequence shown here is derived from an EMBL/GenBank/DDBJ whole genome shotgun (WGS) entry which is preliminary data.</text>
</comment>
<evidence type="ECO:0000259" key="8">
    <source>
        <dbReference type="Pfam" id="PF01895"/>
    </source>
</evidence>
<accession>A0A923L9M0</accession>
<feature type="domain" description="PhoU" evidence="8">
    <location>
        <begin position="19"/>
        <end position="104"/>
    </location>
</feature>
<evidence type="ECO:0000256" key="5">
    <source>
        <dbReference type="ARBA" id="ARBA00022490"/>
    </source>
</evidence>
<dbReference type="Gene3D" id="1.20.58.220">
    <property type="entry name" value="Phosphate transport system protein phou homolog 2, domain 2"/>
    <property type="match status" value="1"/>
</dbReference>
<comment type="function">
    <text evidence="7">Plays a role in the regulation of phosphate uptake.</text>
</comment>
<comment type="subcellular location">
    <subcellularLocation>
        <location evidence="1 7">Cytoplasm</location>
    </subcellularLocation>
</comment>
<comment type="subunit">
    <text evidence="3 7">Homodimer.</text>
</comment>
<reference evidence="9" key="1">
    <citation type="submission" date="2020-08" db="EMBL/GenBank/DDBJ databases">
        <title>Genome public.</title>
        <authorList>
            <person name="Liu C."/>
            <person name="Sun Q."/>
        </authorList>
    </citation>
    <scope>NUCLEOTIDE SEQUENCE</scope>
    <source>
        <strain evidence="9">NSJ-68</strain>
    </source>
</reference>
<dbReference type="AlphaFoldDB" id="A0A923L9M0"/>
<keyword evidence="10" id="KW-1185">Reference proteome</keyword>
<dbReference type="FunFam" id="1.20.58.220:FF:000004">
    <property type="entry name" value="Phosphate-specific transport system accessory protein PhoU"/>
    <property type="match status" value="1"/>
</dbReference>
<dbReference type="InterPro" id="IPR026022">
    <property type="entry name" value="PhoU_dom"/>
</dbReference>
<dbReference type="SUPFAM" id="SSF109755">
    <property type="entry name" value="PhoU-like"/>
    <property type="match status" value="1"/>
</dbReference>
<organism evidence="9 10">
    <name type="scientific">Anaerosacchariphilus hominis</name>
    <dbReference type="NCBI Taxonomy" id="2763017"/>
    <lineage>
        <taxon>Bacteria</taxon>
        <taxon>Bacillati</taxon>
        <taxon>Bacillota</taxon>
        <taxon>Clostridia</taxon>
        <taxon>Lachnospirales</taxon>
        <taxon>Lachnospiraceae</taxon>
        <taxon>Anaerosacchariphilus</taxon>
    </lineage>
</organism>
<gene>
    <name evidence="9" type="primary">phoU</name>
    <name evidence="9" type="ORF">H8S44_00260</name>
</gene>
<dbReference type="RefSeq" id="WP_186872951.1">
    <property type="nucleotide sequence ID" value="NZ_JACOOR010000001.1"/>
</dbReference>
<sequence>MRDFYEEQLNELHTQMIAMGGLCEKAISNATKALTDGDLQLAEEIMKNDAIINRQERDIESLCMKLILHQQPVAGDLRRVSAALKMVTDMERIGDQAADIADIVLDMNEKLPDKFLHVCKMGVAAMKMVTDSVNAYVDGDLELARHVIRDDDIVDGLFLKVRGEILDAIRDGSSKGEEVLDLFMITKYYERIGDHATNIAEWVEYSITGERSNEN</sequence>
<evidence type="ECO:0000256" key="7">
    <source>
        <dbReference type="PIRNR" id="PIRNR003107"/>
    </source>
</evidence>
<dbReference type="NCBIfam" id="TIGR02135">
    <property type="entry name" value="phoU_full"/>
    <property type="match status" value="1"/>
</dbReference>
<dbReference type="GO" id="GO:0005737">
    <property type="term" value="C:cytoplasm"/>
    <property type="evidence" value="ECO:0007669"/>
    <property type="project" value="UniProtKB-SubCell"/>
</dbReference>
<dbReference type="PIRSF" id="PIRSF003107">
    <property type="entry name" value="PhoU"/>
    <property type="match status" value="1"/>
</dbReference>
<protein>
    <recommendedName>
        <fullName evidence="7">Phosphate-specific transport system accessory protein PhoU</fullName>
    </recommendedName>
</protein>
<comment type="similarity">
    <text evidence="2 7">Belongs to the PhoU family.</text>
</comment>
<evidence type="ECO:0000256" key="1">
    <source>
        <dbReference type="ARBA" id="ARBA00004496"/>
    </source>
</evidence>
<dbReference type="InterPro" id="IPR038078">
    <property type="entry name" value="PhoU-like_sf"/>
</dbReference>
<dbReference type="Pfam" id="PF01895">
    <property type="entry name" value="PhoU"/>
    <property type="match status" value="2"/>
</dbReference>
<evidence type="ECO:0000256" key="6">
    <source>
        <dbReference type="ARBA" id="ARBA00022592"/>
    </source>
</evidence>
<evidence type="ECO:0000256" key="2">
    <source>
        <dbReference type="ARBA" id="ARBA00008107"/>
    </source>
</evidence>
<dbReference type="EMBL" id="JACOOR010000001">
    <property type="protein sequence ID" value="MBC5658220.1"/>
    <property type="molecule type" value="Genomic_DNA"/>
</dbReference>
<dbReference type="GO" id="GO:0006817">
    <property type="term" value="P:phosphate ion transport"/>
    <property type="evidence" value="ECO:0007669"/>
    <property type="project" value="UniProtKB-KW"/>
</dbReference>
<evidence type="ECO:0000256" key="3">
    <source>
        <dbReference type="ARBA" id="ARBA00011738"/>
    </source>
</evidence>
<dbReference type="PANTHER" id="PTHR42930:SF3">
    <property type="entry name" value="PHOSPHATE-SPECIFIC TRANSPORT SYSTEM ACCESSORY PROTEIN PHOU"/>
    <property type="match status" value="1"/>
</dbReference>
<dbReference type="PANTHER" id="PTHR42930">
    <property type="entry name" value="PHOSPHATE-SPECIFIC TRANSPORT SYSTEM ACCESSORY PROTEIN PHOU"/>
    <property type="match status" value="1"/>
</dbReference>
<evidence type="ECO:0000313" key="9">
    <source>
        <dbReference type="EMBL" id="MBC5658220.1"/>
    </source>
</evidence>
<keyword evidence="5 7" id="KW-0963">Cytoplasm</keyword>
<name>A0A923L9M0_9FIRM</name>
<evidence type="ECO:0000256" key="4">
    <source>
        <dbReference type="ARBA" id="ARBA00022448"/>
    </source>
</evidence>